<dbReference type="AlphaFoldDB" id="A0A0W0TGL9"/>
<accession>A0A0W0TGL9</accession>
<sequence length="875" mass="98445">MQSKSEYNLSSLSFKTKSKRDIIVDATDEATKRFGTHFLERIYTPKGLATVIGVYKDNLWVWLDIDPGPSYWDNITSSIFDYPGFTKSDDVNFPDELKKYLPPKLDFFNLLANIDNYSSDTLGLLLREELNKSPRLMAQQLALLFQEFEKLSAADIEILAEEEALDEKGFKAATDYPSITAFDKLSKDFNVILEGFQSQLALLTQQMKNLDEEKAPQLYGFLAGKKLQLEQICKESQQIAQKLPIISTESAHYKDINRFLRFNRLLAAILDVFYDYSMDSKTPDQIDAYVDGSIQLAQFLYAHGQQFLEDNPIKANDKNKQELSESLNALETTLLFLLLSGSRLPAAQAGAIYFRLLDEINSSKGKLEIPPSSFNLAHFSQQNPQDFIRLYQRFFLTAGPFKQKIDELLNKANPILLTEVGKLAVYYARAKERMVNSHSRPGEGLEIKYYLQMGVSYLLRALRSGHPLITCEIDAILSTDSEMPCSTAMATELARSFSETNQLKKARSYLRLALKSHQSNPKDTGDDKTSAEQMTHRLELLEIKLDILEKTGDEQQYAINTLIKRAKQQDKEAEILYCQLQLTVPAVALAAIFQWKAGTGILSLGIIKLAEKIDPAVAAWSLNQYNIRILDKKPDLGLVSQAVLANFEPAIIELNDLLNSSHVFTSSDKDIISSVLSTADIWQHIDPPNLVKLILKTRGSDILLEDDLNKFMCSMAHAALPDSQKHFKFLAIILKDLRNLLDTPGLITFLYAIKRTQISIKTDIELPAAIAAHLIQRCLHSDNDKALIHSFMDQFLTVYPAFGLDLREDAKALEIIQQSDQLTLLLNQISCDSEKKMEQITGTSQSALVSLSLFNPANDTGSTAPIPSPMEMHSM</sequence>
<organism evidence="1 2">
    <name type="scientific">Legionella erythra</name>
    <dbReference type="NCBI Taxonomy" id="448"/>
    <lineage>
        <taxon>Bacteria</taxon>
        <taxon>Pseudomonadati</taxon>
        <taxon>Pseudomonadota</taxon>
        <taxon>Gammaproteobacteria</taxon>
        <taxon>Legionellales</taxon>
        <taxon>Legionellaceae</taxon>
        <taxon>Legionella</taxon>
    </lineage>
</organism>
<dbReference type="EMBL" id="LNYA01000034">
    <property type="protein sequence ID" value="KTC94718.1"/>
    <property type="molecule type" value="Genomic_DNA"/>
</dbReference>
<comment type="caution">
    <text evidence="1">The sequence shown here is derived from an EMBL/GenBank/DDBJ whole genome shotgun (WGS) entry which is preliminary data.</text>
</comment>
<evidence type="ECO:0000313" key="1">
    <source>
        <dbReference type="EMBL" id="KTC94718.1"/>
    </source>
</evidence>
<reference evidence="1 2" key="1">
    <citation type="submission" date="2015-11" db="EMBL/GenBank/DDBJ databases">
        <title>Genomic analysis of 38 Legionella species identifies large and diverse effector repertoires.</title>
        <authorList>
            <person name="Burstein D."/>
            <person name="Amaro F."/>
            <person name="Zusman T."/>
            <person name="Lifshitz Z."/>
            <person name="Cohen O."/>
            <person name="Gilbert J.A."/>
            <person name="Pupko T."/>
            <person name="Shuman H.A."/>
            <person name="Segal G."/>
        </authorList>
    </citation>
    <scope>NUCLEOTIDE SEQUENCE [LARGE SCALE GENOMIC DNA]</scope>
    <source>
        <strain evidence="1 2">SE-32A-C8</strain>
    </source>
</reference>
<gene>
    <name evidence="1" type="ORF">Lery_2885</name>
</gene>
<protein>
    <submittedName>
        <fullName evidence="1">Uncharacterized protein</fullName>
    </submittedName>
</protein>
<dbReference type="Proteomes" id="UP000054773">
    <property type="component" value="Unassembled WGS sequence"/>
</dbReference>
<proteinExistence type="predicted"/>
<dbReference type="PATRIC" id="fig|448.7.peg.3032"/>
<evidence type="ECO:0000313" key="2">
    <source>
        <dbReference type="Proteomes" id="UP000054773"/>
    </source>
</evidence>
<dbReference type="RefSeq" id="WP_058527943.1">
    <property type="nucleotide sequence ID" value="NZ_CAAAHY010000033.1"/>
</dbReference>
<dbReference type="OrthoDB" id="5653197at2"/>
<name>A0A0W0TGL9_LEGER</name>
<keyword evidence="2" id="KW-1185">Reference proteome</keyword>